<reference evidence="1 2" key="1">
    <citation type="submission" date="2023-03" db="EMBL/GenBank/DDBJ databases">
        <title>Speciation in Pyrococcus: adaptation to high temperature as a mechanism.</title>
        <authorList>
            <person name="Gu J."/>
        </authorList>
    </citation>
    <scope>NUCLEOTIDE SEQUENCE [LARGE SCALE GENOMIC DNA]</scope>
    <source>
        <strain evidence="1 2">LMOA34</strain>
    </source>
</reference>
<gene>
    <name evidence="1" type="ORF">P8X34_10480</name>
</gene>
<keyword evidence="2" id="KW-1185">Reference proteome</keyword>
<dbReference type="RefSeq" id="WP_372824527.1">
    <property type="nucleotide sequence ID" value="NZ_JARRID010000006.1"/>
</dbReference>
<evidence type="ECO:0000313" key="1">
    <source>
        <dbReference type="EMBL" id="MFA4805150.1"/>
    </source>
</evidence>
<evidence type="ECO:0000313" key="2">
    <source>
        <dbReference type="Proteomes" id="UP001571980"/>
    </source>
</evidence>
<protein>
    <submittedName>
        <fullName evidence="1">Uncharacterized protein</fullName>
    </submittedName>
</protein>
<accession>A0ABV4T643</accession>
<comment type="caution">
    <text evidence="1">The sequence shown here is derived from an EMBL/GenBank/DDBJ whole genome shotgun (WGS) entry which is preliminary data.</text>
</comment>
<dbReference type="Proteomes" id="UP001571980">
    <property type="component" value="Unassembled WGS sequence"/>
</dbReference>
<organism evidence="1 2">
    <name type="scientific">Pyrococcus kukulkanii</name>
    <dbReference type="NCBI Taxonomy" id="1609559"/>
    <lineage>
        <taxon>Archaea</taxon>
        <taxon>Methanobacteriati</taxon>
        <taxon>Methanobacteriota</taxon>
        <taxon>Thermococci</taxon>
        <taxon>Thermococcales</taxon>
        <taxon>Thermococcaceae</taxon>
        <taxon>Pyrococcus</taxon>
    </lineage>
</organism>
<dbReference type="EMBL" id="JARRIG010000007">
    <property type="protein sequence ID" value="MFA4805150.1"/>
    <property type="molecule type" value="Genomic_DNA"/>
</dbReference>
<sequence length="106" mass="12004">MLDAVAVAITRTPEYLLVRETAKAGTVDCEGAYNILFKDREEKLVENIVNELRDMGFDARHENLDIVLGDRRVEFRTVKKLFLELCEADLWSLASSPKREPPHSGG</sequence>
<name>A0ABV4T643_9EURY</name>
<proteinExistence type="predicted"/>